<name>A0ABW5RQ18_9BACI</name>
<feature type="transmembrane region" description="Helical" evidence="1">
    <location>
        <begin position="130"/>
        <end position="146"/>
    </location>
</feature>
<dbReference type="NCBIfam" id="NF041644">
    <property type="entry name" value="CBO0543_fam"/>
    <property type="match status" value="1"/>
</dbReference>
<dbReference type="InterPro" id="IPR048147">
    <property type="entry name" value="CBO0543-like"/>
</dbReference>
<feature type="transmembrane region" description="Helical" evidence="1">
    <location>
        <begin position="34"/>
        <end position="54"/>
    </location>
</feature>
<dbReference type="EMBL" id="JBHUMF010000015">
    <property type="protein sequence ID" value="MFD2680406.1"/>
    <property type="molecule type" value="Genomic_DNA"/>
</dbReference>
<keyword evidence="3" id="KW-1185">Reference proteome</keyword>
<accession>A0ABW5RQ18</accession>
<evidence type="ECO:0000313" key="3">
    <source>
        <dbReference type="Proteomes" id="UP001597506"/>
    </source>
</evidence>
<evidence type="ECO:0000256" key="1">
    <source>
        <dbReference type="SAM" id="Phobius"/>
    </source>
</evidence>
<gene>
    <name evidence="2" type="ORF">ACFSUL_06525</name>
</gene>
<feature type="transmembrane region" description="Helical" evidence="1">
    <location>
        <begin position="74"/>
        <end position="93"/>
    </location>
</feature>
<evidence type="ECO:0000313" key="2">
    <source>
        <dbReference type="EMBL" id="MFD2680406.1"/>
    </source>
</evidence>
<keyword evidence="1" id="KW-0472">Membrane</keyword>
<feature type="transmembrane region" description="Helical" evidence="1">
    <location>
        <begin position="100"/>
        <end position="124"/>
    </location>
</feature>
<dbReference type="Proteomes" id="UP001597506">
    <property type="component" value="Unassembled WGS sequence"/>
</dbReference>
<sequence length="179" mass="21648">MLNLFISIIYACIYILAAWKWGDWRNWKEYYPTILFYILGDLLYQFLFFNYSMWEFHPVLMDHDVPGQHTFTDILLVCTRYPATILIFLYHFPKKRTISILVYLLFWVGLYAFNEWISFSFGLIDHHHGWNFGWSILFNFVMFSILRVHHHRPLFALILSIIFAVLLWNALEVPLDILK</sequence>
<proteinExistence type="predicted"/>
<keyword evidence="1" id="KW-1133">Transmembrane helix</keyword>
<reference evidence="3" key="1">
    <citation type="journal article" date="2019" name="Int. J. Syst. Evol. Microbiol.">
        <title>The Global Catalogue of Microorganisms (GCM) 10K type strain sequencing project: providing services to taxonomists for standard genome sequencing and annotation.</title>
        <authorList>
            <consortium name="The Broad Institute Genomics Platform"/>
            <consortium name="The Broad Institute Genome Sequencing Center for Infectious Disease"/>
            <person name="Wu L."/>
            <person name="Ma J."/>
        </authorList>
    </citation>
    <scope>NUCLEOTIDE SEQUENCE [LARGE SCALE GENOMIC DNA]</scope>
    <source>
        <strain evidence="3">KCTC 3913</strain>
    </source>
</reference>
<feature type="transmembrane region" description="Helical" evidence="1">
    <location>
        <begin position="153"/>
        <end position="171"/>
    </location>
</feature>
<comment type="caution">
    <text evidence="2">The sequence shown here is derived from an EMBL/GenBank/DDBJ whole genome shotgun (WGS) entry which is preliminary data.</text>
</comment>
<organism evidence="2 3">
    <name type="scientific">Bacillus seohaeanensis</name>
    <dbReference type="NCBI Taxonomy" id="284580"/>
    <lineage>
        <taxon>Bacteria</taxon>
        <taxon>Bacillati</taxon>
        <taxon>Bacillota</taxon>
        <taxon>Bacilli</taxon>
        <taxon>Bacillales</taxon>
        <taxon>Bacillaceae</taxon>
        <taxon>Bacillus</taxon>
    </lineage>
</organism>
<keyword evidence="1" id="KW-0812">Transmembrane</keyword>
<dbReference type="RefSeq" id="WP_377933786.1">
    <property type="nucleotide sequence ID" value="NZ_JBHUMF010000015.1"/>
</dbReference>
<protein>
    <submittedName>
        <fullName evidence="2">CBO0543 family protein</fullName>
    </submittedName>
</protein>
<feature type="transmembrane region" description="Helical" evidence="1">
    <location>
        <begin position="6"/>
        <end position="22"/>
    </location>
</feature>